<evidence type="ECO:0000256" key="2">
    <source>
        <dbReference type="ARBA" id="ARBA00022729"/>
    </source>
</evidence>
<dbReference type="PANTHER" id="PTHR32444:SF108">
    <property type="entry name" value="OS02G0527900 PROTEIN"/>
    <property type="match status" value="1"/>
</dbReference>
<evidence type="ECO:0000259" key="6">
    <source>
        <dbReference type="PROSITE" id="PS50927"/>
    </source>
</evidence>
<keyword evidence="5" id="KW-0472">Membrane</keyword>
<evidence type="ECO:0000313" key="9">
    <source>
        <dbReference type="Proteomes" id="UP001370490"/>
    </source>
</evidence>
<dbReference type="EMBL" id="JBAMMX010000003">
    <property type="protein sequence ID" value="KAK6943985.1"/>
    <property type="molecule type" value="Genomic_DNA"/>
</dbReference>
<evidence type="ECO:0000259" key="7">
    <source>
        <dbReference type="PROSITE" id="PS50948"/>
    </source>
</evidence>
<keyword evidence="9" id="KW-1185">Reference proteome</keyword>
<keyword evidence="5" id="KW-1133">Transmembrane helix</keyword>
<evidence type="ECO:0000256" key="5">
    <source>
        <dbReference type="SAM" id="Phobius"/>
    </source>
</evidence>
<gene>
    <name evidence="8" type="ORF">RJ641_025087</name>
</gene>
<dbReference type="PANTHER" id="PTHR32444">
    <property type="entry name" value="BULB-TYPE LECTIN DOMAIN-CONTAINING PROTEIN"/>
    <property type="match status" value="1"/>
</dbReference>
<feature type="domain" description="Apple" evidence="7">
    <location>
        <begin position="329"/>
        <end position="413"/>
    </location>
</feature>
<dbReference type="InterPro" id="IPR035446">
    <property type="entry name" value="SLSG/EP1"/>
</dbReference>
<dbReference type="PROSITE" id="PS50927">
    <property type="entry name" value="BULB_LECTIN"/>
    <property type="match status" value="1"/>
</dbReference>
<organism evidence="8 9">
    <name type="scientific">Dillenia turbinata</name>
    <dbReference type="NCBI Taxonomy" id="194707"/>
    <lineage>
        <taxon>Eukaryota</taxon>
        <taxon>Viridiplantae</taxon>
        <taxon>Streptophyta</taxon>
        <taxon>Embryophyta</taxon>
        <taxon>Tracheophyta</taxon>
        <taxon>Spermatophyta</taxon>
        <taxon>Magnoliopsida</taxon>
        <taxon>eudicotyledons</taxon>
        <taxon>Gunneridae</taxon>
        <taxon>Pentapetalae</taxon>
        <taxon>Dilleniales</taxon>
        <taxon>Dilleniaceae</taxon>
        <taxon>Dillenia</taxon>
    </lineage>
</organism>
<accession>A0AAN8W0Y3</accession>
<dbReference type="SUPFAM" id="SSF51110">
    <property type="entry name" value="alpha-D-mannose-specific plant lectins"/>
    <property type="match status" value="1"/>
</dbReference>
<sequence length="484" mass="53445">MLHKPTDSRCRVLFTIFTLYANLLTRVRTQEILKGFKASPDSSISLFQSLLHDASGNYSFGFLRVNATRLVLAVIHVPSEEPLWVGNPNNPAKWSNPTNLIFNGSLVLSDKSGVIWSTYTNGGRVILSNTSNLQVQNMDADGSVSILWQSFSFPYDTLVDNQNYTTNMSLVSSNGLYSLKLGNNFFGLYANFKEGLEQIYYKHTALEAKASIIDGQGPVYLRVSPDGFLGMYQASSDPTPVDIETFKSYGVPVPGIHRIRIEPDGNLQGYYWNGTVWISDYQAISDQCELPSACGPYGLCIPGSGCACLNNNTQFTPSGCSEPGSGDFCRNDGVENKFSVIRQNGVELLYKELMGYVKMNSLEACETSCDKNCTCWGVVYNNASGFCYSIDYPIQTMVSNREETKYGYFKVSKSTNGSGKKVESGLEIGLVLLGATLLAIFGFSGYQIWRRKRRVKTLVEDENGVNPGPYKNLGSASFRSIEMT</sequence>
<dbReference type="InterPro" id="IPR001480">
    <property type="entry name" value="Bulb-type_lectin_dom"/>
</dbReference>
<dbReference type="Proteomes" id="UP001370490">
    <property type="component" value="Unassembled WGS sequence"/>
</dbReference>
<keyword evidence="3" id="KW-1015">Disulfide bond</keyword>
<evidence type="ECO:0000256" key="1">
    <source>
        <dbReference type="ARBA" id="ARBA00003061"/>
    </source>
</evidence>
<feature type="transmembrane region" description="Helical" evidence="5">
    <location>
        <begin position="428"/>
        <end position="449"/>
    </location>
</feature>
<feature type="domain" description="Bulb-type lectin" evidence="6">
    <location>
        <begin position="35"/>
        <end position="159"/>
    </location>
</feature>
<dbReference type="GO" id="GO:0048544">
    <property type="term" value="P:recognition of pollen"/>
    <property type="evidence" value="ECO:0007669"/>
    <property type="project" value="InterPro"/>
</dbReference>
<name>A0AAN8W0Y3_9MAGN</name>
<comment type="function">
    <text evidence="1">Involved in sporophytic self-incompatibility system (the inability of flowering plants to achieve self-fertilization).</text>
</comment>
<keyword evidence="4" id="KW-0325">Glycoprotein</keyword>
<dbReference type="SMART" id="SM00108">
    <property type="entry name" value="B_lectin"/>
    <property type="match status" value="1"/>
</dbReference>
<dbReference type="Gene3D" id="2.90.10.10">
    <property type="entry name" value="Bulb-type lectin domain"/>
    <property type="match status" value="1"/>
</dbReference>
<dbReference type="AlphaFoldDB" id="A0AAN8W0Y3"/>
<dbReference type="Pfam" id="PF01453">
    <property type="entry name" value="B_lectin"/>
    <property type="match status" value="1"/>
</dbReference>
<evidence type="ECO:0000313" key="8">
    <source>
        <dbReference type="EMBL" id="KAK6943985.1"/>
    </source>
</evidence>
<dbReference type="PIRSF" id="PIRSF002686">
    <property type="entry name" value="SLG"/>
    <property type="match status" value="1"/>
</dbReference>
<dbReference type="PROSITE" id="PS50948">
    <property type="entry name" value="PAN"/>
    <property type="match status" value="1"/>
</dbReference>
<protein>
    <submittedName>
        <fullName evidence="8">S-locus glycoprotein domain</fullName>
    </submittedName>
</protein>
<evidence type="ECO:0000256" key="4">
    <source>
        <dbReference type="ARBA" id="ARBA00023180"/>
    </source>
</evidence>
<dbReference type="InterPro" id="IPR000858">
    <property type="entry name" value="S_locus_glycoprot_dom"/>
</dbReference>
<keyword evidence="5" id="KW-0812">Transmembrane</keyword>
<proteinExistence type="predicted"/>
<keyword evidence="2" id="KW-0732">Signal</keyword>
<evidence type="ECO:0000256" key="3">
    <source>
        <dbReference type="ARBA" id="ARBA00023157"/>
    </source>
</evidence>
<reference evidence="8 9" key="1">
    <citation type="submission" date="2023-12" db="EMBL/GenBank/DDBJ databases">
        <title>A high-quality genome assembly for Dillenia turbinata (Dilleniales).</title>
        <authorList>
            <person name="Chanderbali A."/>
        </authorList>
    </citation>
    <scope>NUCLEOTIDE SEQUENCE [LARGE SCALE GENOMIC DNA]</scope>
    <source>
        <strain evidence="8">LSX21</strain>
        <tissue evidence="8">Leaf</tissue>
    </source>
</reference>
<dbReference type="InterPro" id="IPR003609">
    <property type="entry name" value="Pan_app"/>
</dbReference>
<comment type="caution">
    <text evidence="8">The sequence shown here is derived from an EMBL/GenBank/DDBJ whole genome shotgun (WGS) entry which is preliminary data.</text>
</comment>
<dbReference type="Pfam" id="PF00954">
    <property type="entry name" value="S_locus_glycop"/>
    <property type="match status" value="1"/>
</dbReference>
<dbReference type="InterPro" id="IPR036426">
    <property type="entry name" value="Bulb-type_lectin_dom_sf"/>
</dbReference>